<dbReference type="PANTHER" id="PTHR30413">
    <property type="entry name" value="INNER MEMBRANE TRANSPORT PERMEASE"/>
    <property type="match status" value="1"/>
</dbReference>
<name>A0A0R1ZKZ9_9LACO</name>
<dbReference type="PROSITE" id="PS51012">
    <property type="entry name" value="ABC_TM2"/>
    <property type="match status" value="1"/>
</dbReference>
<evidence type="ECO:0000256" key="7">
    <source>
        <dbReference type="ARBA" id="ARBA00023136"/>
    </source>
</evidence>
<keyword evidence="3 8" id="KW-0813">Transport</keyword>
<dbReference type="OrthoDB" id="9794365at2"/>
<feature type="transmembrane region" description="Helical" evidence="8">
    <location>
        <begin position="149"/>
        <end position="174"/>
    </location>
</feature>
<dbReference type="AlphaFoldDB" id="A0A0R1ZKZ9"/>
<dbReference type="GO" id="GO:0005886">
    <property type="term" value="C:plasma membrane"/>
    <property type="evidence" value="ECO:0007669"/>
    <property type="project" value="UniProtKB-SubCell"/>
</dbReference>
<evidence type="ECO:0000256" key="5">
    <source>
        <dbReference type="ARBA" id="ARBA00022692"/>
    </source>
</evidence>
<dbReference type="EMBL" id="AYYO01000036">
    <property type="protein sequence ID" value="KRM55066.1"/>
    <property type="molecule type" value="Genomic_DNA"/>
</dbReference>
<feature type="transmembrane region" description="Helical" evidence="8">
    <location>
        <begin position="180"/>
        <end position="198"/>
    </location>
</feature>
<evidence type="ECO:0000256" key="2">
    <source>
        <dbReference type="ARBA" id="ARBA00007783"/>
    </source>
</evidence>
<evidence type="ECO:0000313" key="10">
    <source>
        <dbReference type="EMBL" id="KRM55066.1"/>
    </source>
</evidence>
<sequence length="272" mass="31830">MKEAWLVLLDQFKNFRVINRLAKYDEKSTFQAHFLGAIWQILDPAINIAIYWFVFGIVLYGGRLMDGYSYIAWLLPGFIAWQFMRSEILGASRSMVQRVAMVSKMQFPVSTIPTMTLFNQLINYWWMLGLSLAVMLYYGVRPSVSWIQFIYFFICMIAFLYALGLLTSTITVVVRDFHTLLNSAMQLMFWISGTIFNFQANTVMSAHPMVMRIIEINPFYYVINGMREAFLGTGWFYHDIKGMVIFWSITLLIGIFGSHIHLKFRSRFVDYI</sequence>
<dbReference type="Pfam" id="PF01061">
    <property type="entry name" value="ABC2_membrane"/>
    <property type="match status" value="1"/>
</dbReference>
<keyword evidence="11" id="KW-1185">Reference proteome</keyword>
<evidence type="ECO:0000259" key="9">
    <source>
        <dbReference type="PROSITE" id="PS51012"/>
    </source>
</evidence>
<evidence type="ECO:0000256" key="4">
    <source>
        <dbReference type="ARBA" id="ARBA00022475"/>
    </source>
</evidence>
<protein>
    <recommendedName>
        <fullName evidence="8">Transport permease protein</fullName>
    </recommendedName>
</protein>
<keyword evidence="4 8" id="KW-1003">Cell membrane</keyword>
<comment type="subcellular location">
    <subcellularLocation>
        <location evidence="1 8">Cell membrane</location>
        <topology evidence="1 8">Multi-pass membrane protein</topology>
    </subcellularLocation>
</comment>
<reference evidence="10 11" key="1">
    <citation type="journal article" date="2015" name="Genome Announc.">
        <title>Expanding the biotechnology potential of lactobacilli through comparative genomics of 213 strains and associated genera.</title>
        <authorList>
            <person name="Sun Z."/>
            <person name="Harris H.M."/>
            <person name="McCann A."/>
            <person name="Guo C."/>
            <person name="Argimon S."/>
            <person name="Zhang W."/>
            <person name="Yang X."/>
            <person name="Jeffery I.B."/>
            <person name="Cooney J.C."/>
            <person name="Kagawa T.F."/>
            <person name="Liu W."/>
            <person name="Song Y."/>
            <person name="Salvetti E."/>
            <person name="Wrobel A."/>
            <person name="Rasinkangas P."/>
            <person name="Parkhill J."/>
            <person name="Rea M.C."/>
            <person name="O'Sullivan O."/>
            <person name="Ritari J."/>
            <person name="Douillard F.P."/>
            <person name="Paul Ross R."/>
            <person name="Yang R."/>
            <person name="Briner A.E."/>
            <person name="Felis G.E."/>
            <person name="de Vos W.M."/>
            <person name="Barrangou R."/>
            <person name="Klaenhammer T.R."/>
            <person name="Caufield P.W."/>
            <person name="Cui Y."/>
            <person name="Zhang H."/>
            <person name="O'Toole P.W."/>
        </authorList>
    </citation>
    <scope>NUCLEOTIDE SEQUENCE [LARGE SCALE GENOMIC DNA]</scope>
    <source>
        <strain evidence="10 11">DSM 20505</strain>
    </source>
</reference>
<dbReference type="PANTHER" id="PTHR30413:SF10">
    <property type="entry name" value="CAPSULE POLYSACCHARIDE EXPORT INNER-MEMBRANE PROTEIN CTRC"/>
    <property type="match status" value="1"/>
</dbReference>
<dbReference type="PATRIC" id="fig|1291052.5.peg.1698"/>
<dbReference type="InterPro" id="IPR013525">
    <property type="entry name" value="ABC2_TM"/>
</dbReference>
<feature type="transmembrane region" description="Helical" evidence="8">
    <location>
        <begin position="122"/>
        <end position="140"/>
    </location>
</feature>
<proteinExistence type="inferred from homology"/>
<evidence type="ECO:0000256" key="8">
    <source>
        <dbReference type="RuleBase" id="RU361157"/>
    </source>
</evidence>
<dbReference type="GO" id="GO:0140359">
    <property type="term" value="F:ABC-type transporter activity"/>
    <property type="evidence" value="ECO:0007669"/>
    <property type="project" value="InterPro"/>
</dbReference>
<comment type="caution">
    <text evidence="8">Lacks conserved residue(s) required for the propagation of feature annotation.</text>
</comment>
<keyword evidence="7 8" id="KW-0472">Membrane</keyword>
<keyword evidence="6 8" id="KW-1133">Transmembrane helix</keyword>
<accession>A0A0R1ZKZ9</accession>
<evidence type="ECO:0000256" key="6">
    <source>
        <dbReference type="ARBA" id="ARBA00022989"/>
    </source>
</evidence>
<keyword evidence="5 8" id="KW-0812">Transmembrane</keyword>
<feature type="domain" description="ABC transmembrane type-2" evidence="9">
    <location>
        <begin position="35"/>
        <end position="261"/>
    </location>
</feature>
<dbReference type="Proteomes" id="UP000051679">
    <property type="component" value="Unassembled WGS sequence"/>
</dbReference>
<dbReference type="InterPro" id="IPR047817">
    <property type="entry name" value="ABC2_TM_bact-type"/>
</dbReference>
<dbReference type="STRING" id="1291052.FC18_GL001663"/>
<comment type="caution">
    <text evidence="10">The sequence shown here is derived from an EMBL/GenBank/DDBJ whole genome shotgun (WGS) entry which is preliminary data.</text>
</comment>
<gene>
    <name evidence="10" type="ORF">FC18_GL001663</name>
</gene>
<feature type="transmembrane region" description="Helical" evidence="8">
    <location>
        <begin position="244"/>
        <end position="262"/>
    </location>
</feature>
<dbReference type="RefSeq" id="WP_054680165.1">
    <property type="nucleotide sequence ID" value="NZ_AYYO01000036.1"/>
</dbReference>
<organism evidence="10 11">
    <name type="scientific">Lacticaseibacillus sharpeae JCM 1186 = DSM 20505</name>
    <dbReference type="NCBI Taxonomy" id="1291052"/>
    <lineage>
        <taxon>Bacteria</taxon>
        <taxon>Bacillati</taxon>
        <taxon>Bacillota</taxon>
        <taxon>Bacilli</taxon>
        <taxon>Lactobacillales</taxon>
        <taxon>Lactobacillaceae</taxon>
        <taxon>Lacticaseibacillus</taxon>
    </lineage>
</organism>
<comment type="similarity">
    <text evidence="2 8">Belongs to the ABC-2 integral membrane protein family.</text>
</comment>
<evidence type="ECO:0000313" key="11">
    <source>
        <dbReference type="Proteomes" id="UP000051679"/>
    </source>
</evidence>
<evidence type="ECO:0000256" key="3">
    <source>
        <dbReference type="ARBA" id="ARBA00022448"/>
    </source>
</evidence>
<evidence type="ECO:0000256" key="1">
    <source>
        <dbReference type="ARBA" id="ARBA00004651"/>
    </source>
</evidence>
<dbReference type="GO" id="GO:0015920">
    <property type="term" value="P:lipopolysaccharide transport"/>
    <property type="evidence" value="ECO:0007669"/>
    <property type="project" value="TreeGrafter"/>
</dbReference>
<feature type="transmembrane region" description="Helical" evidence="8">
    <location>
        <begin position="37"/>
        <end position="60"/>
    </location>
</feature>